<evidence type="ECO:0000256" key="3">
    <source>
        <dbReference type="ARBA" id="ARBA00022691"/>
    </source>
</evidence>
<reference evidence="8 9" key="1">
    <citation type="journal article" date="2017" name="BMC Genomics">
        <title>Comparative and functional genomics of the Lactococcus lactis taxon; insights into evolution and niche adaptation.</title>
        <authorList>
            <person name="Kelleher P."/>
            <person name="Bottacini F."/>
            <person name="Mahony J."/>
            <person name="Kilcawley K.N."/>
            <person name="van Sinderen D."/>
        </authorList>
    </citation>
    <scope>NUCLEOTIDE SEQUENCE [LARGE SCALE GENOMIC DNA]</scope>
    <source>
        <strain evidence="8 9">UC06</strain>
    </source>
</reference>
<keyword evidence="4" id="KW-0680">Restriction system</keyword>
<evidence type="ECO:0000256" key="5">
    <source>
        <dbReference type="PROSITE-ProRule" id="PRU01016"/>
    </source>
</evidence>
<dbReference type="EMBL" id="CP015902">
    <property type="protein sequence ID" value="ARE19926.1"/>
    <property type="molecule type" value="Genomic_DNA"/>
</dbReference>
<sequence length="958" mass="110509">MNENNETVSTPYTIASFFGGVGGIDLGFEQTKKFSSVFINEFDKNAQETIALNFPNVKLDRRDIHVVDTENDSNIDSHNLDTDLIVGGFPCQAFSVAGYRKGFDDERGDLFFELYRIILKHKPRAIFIENVKNLVTHDHGNTFRVIREALTLAGYYIKWKVLNGKDYGNIPQNRERIYVVGFSEKRAFEAFKFPEPVELTKKLSEVIDFEGLKEDKYYYKKGKQPFYDKLEAEITSKEMIYQWRRQYVRSNKNGVVPTLTANMGTGGHNVPLILSEFGIRKLTPRETFNVQGFPKDFKLPDISNAQLYKQAGNSVVVPVIKRIAENIAEALEVTSRKIPPVKITKNIALFHVKMSGRTEGDSGFVEQFSTLSKLEEYCNNNKIEVINEDEYIKKLKGNIASDFYITLNPFDDYTGNSTMWFNLPKEQKERYKKFITNFASLSEIFNQKKEFTEDIEVLQEKVAPIVNSKFQETVFQHSFNGIGEDIKNTSYDASIIVDEKHKYLVGLKSFGYKSGKQKIAQFKSVSSSWDSIFSKIIQNSKNVENDREKCQEINEELYKELAIKISTLRNERIESSKATLKGFKYSNDDNVKAVYHYLLPSSAGERPQIFVGETPYYSIDIENIVIEKQSKGKFIPENFNFFDGKHHYSYTKSDSQLHMYFDKTKLEEWDVLYIADPFEFFSNLEEKLEINEVGKDSKGSLEDKLSVSWMISNKNKEVEENSGYNGFYGATKLDKKDRLPRIQQILNRFGSQVNKVLMDRIISDLKTILLRDWQTKSDRHDRNIIRDKLLEFVEDIGNSELLLAVSNLVLRPVNEMYIPIPDAKKFHTDNPDFFGPGIGTFEPGTSKLALPSEKRIFHLEFLQSGDIIDAYINQEAGKAIQSISNQGILGEWILHQVFRLRDREPLTYKRLEELEINAIRLTKFKDSVNHIGIEFIWIDENDIPKDAVGWIKKHAKIN</sequence>
<dbReference type="NCBIfam" id="TIGR00675">
    <property type="entry name" value="dcm"/>
    <property type="match status" value="1"/>
</dbReference>
<organism evidence="8 9">
    <name type="scientific">Lactococcus lactis subsp. lactis</name>
    <name type="common">Streptococcus lactis</name>
    <dbReference type="NCBI Taxonomy" id="1360"/>
    <lineage>
        <taxon>Bacteria</taxon>
        <taxon>Bacillati</taxon>
        <taxon>Bacillota</taxon>
        <taxon>Bacilli</taxon>
        <taxon>Lactobacillales</taxon>
        <taxon>Streptococcaceae</taxon>
        <taxon>Lactococcus</taxon>
    </lineage>
</organism>
<evidence type="ECO:0000256" key="6">
    <source>
        <dbReference type="RuleBase" id="RU000416"/>
    </source>
</evidence>
<keyword evidence="1 5" id="KW-0489">Methyltransferase</keyword>
<dbReference type="Gene3D" id="3.90.120.10">
    <property type="entry name" value="DNA Methylase, subunit A, domain 2"/>
    <property type="match status" value="1"/>
</dbReference>
<dbReference type="AlphaFoldDB" id="A0A1V0NZE7"/>
<dbReference type="CDD" id="cd00315">
    <property type="entry name" value="Cyt_C5_DNA_methylase"/>
    <property type="match status" value="1"/>
</dbReference>
<dbReference type="Gene3D" id="3.40.50.150">
    <property type="entry name" value="Vaccinia Virus protein VP39"/>
    <property type="match status" value="1"/>
</dbReference>
<evidence type="ECO:0000256" key="4">
    <source>
        <dbReference type="ARBA" id="ARBA00022747"/>
    </source>
</evidence>
<dbReference type="InterPro" id="IPR001525">
    <property type="entry name" value="C5_MeTfrase"/>
</dbReference>
<dbReference type="PANTHER" id="PTHR46098:SF1">
    <property type="entry name" value="TRNA (CYTOSINE(38)-C(5))-METHYLTRANSFERASE"/>
    <property type="match status" value="1"/>
</dbReference>
<feature type="active site" evidence="5">
    <location>
        <position position="91"/>
    </location>
</feature>
<comment type="catalytic activity">
    <reaction evidence="7">
        <text>a 2'-deoxycytidine in DNA + S-adenosyl-L-methionine = a 5-methyl-2'-deoxycytidine in DNA + S-adenosyl-L-homocysteine + H(+)</text>
        <dbReference type="Rhea" id="RHEA:13681"/>
        <dbReference type="Rhea" id="RHEA-COMP:11369"/>
        <dbReference type="Rhea" id="RHEA-COMP:11370"/>
        <dbReference type="ChEBI" id="CHEBI:15378"/>
        <dbReference type="ChEBI" id="CHEBI:57856"/>
        <dbReference type="ChEBI" id="CHEBI:59789"/>
        <dbReference type="ChEBI" id="CHEBI:85452"/>
        <dbReference type="ChEBI" id="CHEBI:85454"/>
        <dbReference type="EC" id="2.1.1.37"/>
    </reaction>
</comment>
<comment type="similarity">
    <text evidence="5 6">Belongs to the class I-like SAM-binding methyltransferase superfamily. C5-methyltransferase family.</text>
</comment>
<dbReference type="Pfam" id="PF00145">
    <property type="entry name" value="DNA_methylase"/>
    <property type="match status" value="1"/>
</dbReference>
<evidence type="ECO:0000313" key="9">
    <source>
        <dbReference type="Proteomes" id="UP000192095"/>
    </source>
</evidence>
<dbReference type="GO" id="GO:0009307">
    <property type="term" value="P:DNA restriction-modification system"/>
    <property type="evidence" value="ECO:0007669"/>
    <property type="project" value="UniProtKB-KW"/>
</dbReference>
<dbReference type="PRINTS" id="PR00105">
    <property type="entry name" value="C5METTRFRASE"/>
</dbReference>
<dbReference type="PROSITE" id="PS00095">
    <property type="entry name" value="C5_MTASE_2"/>
    <property type="match status" value="1"/>
</dbReference>
<dbReference type="RefSeq" id="WP_311092375.1">
    <property type="nucleotide sequence ID" value="NZ_CP015902.2"/>
</dbReference>
<gene>
    <name evidence="8" type="ORF">LLUC06_0379</name>
</gene>
<keyword evidence="3 5" id="KW-0949">S-adenosyl-L-methionine</keyword>
<dbReference type="PROSITE" id="PS51679">
    <property type="entry name" value="SAM_MT_C5"/>
    <property type="match status" value="1"/>
</dbReference>
<name>A0A1V0NZE7_LACLL</name>
<dbReference type="InterPro" id="IPR018117">
    <property type="entry name" value="C5_DNA_meth_AS"/>
</dbReference>
<dbReference type="InterPro" id="IPR031303">
    <property type="entry name" value="C5_meth_CS"/>
</dbReference>
<proteinExistence type="inferred from homology"/>
<evidence type="ECO:0000256" key="1">
    <source>
        <dbReference type="ARBA" id="ARBA00022603"/>
    </source>
</evidence>
<dbReference type="REBASE" id="196272">
    <property type="entry name" value="M.LlaUC06V"/>
</dbReference>
<evidence type="ECO:0000313" key="8">
    <source>
        <dbReference type="EMBL" id="ARE19926.1"/>
    </source>
</evidence>
<protein>
    <recommendedName>
        <fullName evidence="7">Cytosine-specific methyltransferase</fullName>
        <ecNumber evidence="7">2.1.1.37</ecNumber>
    </recommendedName>
</protein>
<dbReference type="GO" id="GO:0032259">
    <property type="term" value="P:methylation"/>
    <property type="evidence" value="ECO:0007669"/>
    <property type="project" value="UniProtKB-KW"/>
</dbReference>
<accession>A0A1V0NZE7</accession>
<dbReference type="InterPro" id="IPR050750">
    <property type="entry name" value="C5-MTase"/>
</dbReference>
<evidence type="ECO:0000256" key="7">
    <source>
        <dbReference type="RuleBase" id="RU000417"/>
    </source>
</evidence>
<dbReference type="InterPro" id="IPR029063">
    <property type="entry name" value="SAM-dependent_MTases_sf"/>
</dbReference>
<dbReference type="GO" id="GO:0003886">
    <property type="term" value="F:DNA (cytosine-5-)-methyltransferase activity"/>
    <property type="evidence" value="ECO:0007669"/>
    <property type="project" value="UniProtKB-EC"/>
</dbReference>
<dbReference type="SUPFAM" id="SSF53335">
    <property type="entry name" value="S-adenosyl-L-methionine-dependent methyltransferases"/>
    <property type="match status" value="1"/>
</dbReference>
<dbReference type="Proteomes" id="UP000192095">
    <property type="component" value="Chromosome"/>
</dbReference>
<dbReference type="PROSITE" id="PS00094">
    <property type="entry name" value="C5_MTASE_1"/>
    <property type="match status" value="1"/>
</dbReference>
<dbReference type="PANTHER" id="PTHR46098">
    <property type="entry name" value="TRNA (CYTOSINE(38)-C(5))-METHYLTRANSFERASE"/>
    <property type="match status" value="1"/>
</dbReference>
<dbReference type="EC" id="2.1.1.37" evidence="7"/>
<evidence type="ECO:0000256" key="2">
    <source>
        <dbReference type="ARBA" id="ARBA00022679"/>
    </source>
</evidence>
<keyword evidence="2 5" id="KW-0808">Transferase</keyword>